<feature type="transmembrane region" description="Helical" evidence="6">
    <location>
        <begin position="57"/>
        <end position="77"/>
    </location>
</feature>
<feature type="transmembrane region" description="Helical" evidence="6">
    <location>
        <begin position="331"/>
        <end position="351"/>
    </location>
</feature>
<dbReference type="SUPFAM" id="SSF103473">
    <property type="entry name" value="MFS general substrate transporter"/>
    <property type="match status" value="1"/>
</dbReference>
<evidence type="ECO:0000256" key="1">
    <source>
        <dbReference type="ARBA" id="ARBA00004141"/>
    </source>
</evidence>
<feature type="transmembrane region" description="Helical" evidence="6">
    <location>
        <begin position="396"/>
        <end position="416"/>
    </location>
</feature>
<keyword evidence="3 6" id="KW-0812">Transmembrane</keyword>
<accession>A0AAN8PYZ6</accession>
<dbReference type="InterPro" id="IPR010291">
    <property type="entry name" value="Ion_channel_UNC-93"/>
</dbReference>
<dbReference type="Proteomes" id="UP001347796">
    <property type="component" value="Unassembled WGS sequence"/>
</dbReference>
<dbReference type="EMBL" id="JAZGQO010000002">
    <property type="protein sequence ID" value="KAK6190428.1"/>
    <property type="molecule type" value="Genomic_DNA"/>
</dbReference>
<protein>
    <submittedName>
        <fullName evidence="7">Uncharacterized protein</fullName>
    </submittedName>
</protein>
<dbReference type="Pfam" id="PF05978">
    <property type="entry name" value="UNC-93"/>
    <property type="match status" value="1"/>
</dbReference>
<dbReference type="InterPro" id="IPR036259">
    <property type="entry name" value="MFS_trans_sf"/>
</dbReference>
<evidence type="ECO:0000256" key="5">
    <source>
        <dbReference type="ARBA" id="ARBA00023136"/>
    </source>
</evidence>
<reference evidence="7 8" key="1">
    <citation type="submission" date="2024-01" db="EMBL/GenBank/DDBJ databases">
        <title>The genome of the rayed Mediterranean limpet Patella caerulea (Linnaeus, 1758).</title>
        <authorList>
            <person name="Anh-Thu Weber A."/>
            <person name="Halstead-Nussloch G."/>
        </authorList>
    </citation>
    <scope>NUCLEOTIDE SEQUENCE [LARGE SCALE GENOMIC DNA]</scope>
    <source>
        <strain evidence="7">AATW-2023a</strain>
        <tissue evidence="7">Whole specimen</tissue>
    </source>
</reference>
<feature type="transmembrane region" description="Helical" evidence="6">
    <location>
        <begin position="28"/>
        <end position="45"/>
    </location>
</feature>
<evidence type="ECO:0000256" key="3">
    <source>
        <dbReference type="ARBA" id="ARBA00022692"/>
    </source>
</evidence>
<dbReference type="InterPro" id="IPR051951">
    <property type="entry name" value="UNC-93_regulatory"/>
</dbReference>
<name>A0AAN8PYZ6_PATCE</name>
<dbReference type="PANTHER" id="PTHR19444">
    <property type="entry name" value="UNC-93 RELATED"/>
    <property type="match status" value="1"/>
</dbReference>
<sequence length="467" mass="51094">MVATENTAVTVKMSDDEKALPKHPLRDTLVISFSFMAIYTSYLAIQNLQSSLNQEAGLGVTSLACLYGTILISGTMAPSFIRIVGAKRSLVIAWIIHTIYTASNFYPTWATLIPSSILLGGIAGPQWTSQGLYLSRSGDAYSRIINENIHSALSKLNGIFFTCYEATQITGNLISSLVLQQGSYDESEDNVTKTCGADSCPIAANGTLIQEPDTHVVYILLGIFLVCDVVGICLTAFLLPKLITPKSQKQSLSKSVVSCCTTLVDKKMTLLIPLFMSQAMNQGLLLSEYTKAFISCSLGISMVGFIMACFGGSTAILALLIGRLAKYTGRYLLFTVASAIDMGMLLTLYFWEPQKDQLYLFFIIPTVWGISEAIFQAQFNSLISILFEEKMDSAFANYHTSKAFAFTTTFVCGVFLCLRTRIYIAIGLLSVGFLGYIGAEIIFSRTKLSKNRKDDNVPATTDEKTHL</sequence>
<evidence type="ECO:0000256" key="6">
    <source>
        <dbReference type="SAM" id="Phobius"/>
    </source>
</evidence>
<evidence type="ECO:0000313" key="8">
    <source>
        <dbReference type="Proteomes" id="UP001347796"/>
    </source>
</evidence>
<keyword evidence="8" id="KW-1185">Reference proteome</keyword>
<dbReference type="PANTHER" id="PTHR19444:SF13">
    <property type="entry name" value="PROTEIN UNC-93 HOMOLOG A"/>
    <property type="match status" value="1"/>
</dbReference>
<feature type="transmembrane region" description="Helical" evidence="6">
    <location>
        <begin position="422"/>
        <end position="443"/>
    </location>
</feature>
<gene>
    <name evidence="7" type="ORF">SNE40_002300</name>
</gene>
<keyword evidence="5 6" id="KW-0472">Membrane</keyword>
<dbReference type="AlphaFoldDB" id="A0AAN8PYZ6"/>
<comment type="caution">
    <text evidence="7">The sequence shown here is derived from an EMBL/GenBank/DDBJ whole genome shotgun (WGS) entry which is preliminary data.</text>
</comment>
<evidence type="ECO:0000256" key="4">
    <source>
        <dbReference type="ARBA" id="ARBA00022989"/>
    </source>
</evidence>
<keyword evidence="4 6" id="KW-1133">Transmembrane helix</keyword>
<organism evidence="7 8">
    <name type="scientific">Patella caerulea</name>
    <name type="common">Rayed Mediterranean limpet</name>
    <dbReference type="NCBI Taxonomy" id="87958"/>
    <lineage>
        <taxon>Eukaryota</taxon>
        <taxon>Metazoa</taxon>
        <taxon>Spiralia</taxon>
        <taxon>Lophotrochozoa</taxon>
        <taxon>Mollusca</taxon>
        <taxon>Gastropoda</taxon>
        <taxon>Patellogastropoda</taxon>
        <taxon>Patelloidea</taxon>
        <taxon>Patellidae</taxon>
        <taxon>Patella</taxon>
    </lineage>
</organism>
<feature type="transmembrane region" description="Helical" evidence="6">
    <location>
        <begin position="357"/>
        <end position="375"/>
    </location>
</feature>
<feature type="transmembrane region" description="Helical" evidence="6">
    <location>
        <begin position="216"/>
        <end position="239"/>
    </location>
</feature>
<evidence type="ECO:0000256" key="2">
    <source>
        <dbReference type="ARBA" id="ARBA00009172"/>
    </source>
</evidence>
<proteinExistence type="inferred from homology"/>
<dbReference type="Gene3D" id="1.20.1250.20">
    <property type="entry name" value="MFS general substrate transporter like domains"/>
    <property type="match status" value="2"/>
</dbReference>
<comment type="similarity">
    <text evidence="2">Belongs to the unc-93 family.</text>
</comment>
<evidence type="ECO:0000313" key="7">
    <source>
        <dbReference type="EMBL" id="KAK6190428.1"/>
    </source>
</evidence>
<dbReference type="GO" id="GO:0016020">
    <property type="term" value="C:membrane"/>
    <property type="evidence" value="ECO:0007669"/>
    <property type="project" value="UniProtKB-SubCell"/>
</dbReference>
<feature type="transmembrane region" description="Helical" evidence="6">
    <location>
        <begin position="292"/>
        <end position="319"/>
    </location>
</feature>
<comment type="subcellular location">
    <subcellularLocation>
        <location evidence="1">Membrane</location>
        <topology evidence="1">Multi-pass membrane protein</topology>
    </subcellularLocation>
</comment>